<dbReference type="Proteomes" id="UP000270094">
    <property type="component" value="Unassembled WGS sequence"/>
</dbReference>
<evidence type="ECO:0000313" key="3">
    <source>
        <dbReference type="EMBL" id="VDM81701.1"/>
    </source>
</evidence>
<dbReference type="EMBL" id="UYYB01114151">
    <property type="protein sequence ID" value="VDM81701.1"/>
    <property type="molecule type" value="Genomic_DNA"/>
</dbReference>
<dbReference type="GO" id="GO:0016491">
    <property type="term" value="F:oxidoreductase activity"/>
    <property type="evidence" value="ECO:0007669"/>
    <property type="project" value="UniProtKB-KW"/>
</dbReference>
<dbReference type="Gene3D" id="3.60.130.10">
    <property type="entry name" value="Clavaminate synthase-like"/>
    <property type="match status" value="1"/>
</dbReference>
<sequence>MNYLVLILSHFYAQNNSLLNDRFNPYDRAPFRVLKEGEDSIGYARAALTYYQSYTEFSSICHAGENSTTISLRPGTVIFLDNHRVLHSRTSFKVCFK</sequence>
<keyword evidence="1" id="KW-0560">Oxidoreductase</keyword>
<feature type="domain" description="TauD/TfdA-like" evidence="2">
    <location>
        <begin position="51"/>
        <end position="92"/>
    </location>
</feature>
<dbReference type="InterPro" id="IPR042098">
    <property type="entry name" value="TauD-like_sf"/>
</dbReference>
<protein>
    <recommendedName>
        <fullName evidence="2">TauD/TfdA-like domain-containing protein</fullName>
    </recommendedName>
</protein>
<accession>A0A3P7J8K1</accession>
<organism evidence="3 4">
    <name type="scientific">Strongylus vulgaris</name>
    <name type="common">Blood worm</name>
    <dbReference type="NCBI Taxonomy" id="40348"/>
    <lineage>
        <taxon>Eukaryota</taxon>
        <taxon>Metazoa</taxon>
        <taxon>Ecdysozoa</taxon>
        <taxon>Nematoda</taxon>
        <taxon>Chromadorea</taxon>
        <taxon>Rhabditida</taxon>
        <taxon>Rhabditina</taxon>
        <taxon>Rhabditomorpha</taxon>
        <taxon>Strongyloidea</taxon>
        <taxon>Strongylidae</taxon>
        <taxon>Strongylus</taxon>
    </lineage>
</organism>
<dbReference type="OrthoDB" id="408743at2759"/>
<dbReference type="AlphaFoldDB" id="A0A3P7J8K1"/>
<proteinExistence type="predicted"/>
<reference evidence="3 4" key="1">
    <citation type="submission" date="2018-11" db="EMBL/GenBank/DDBJ databases">
        <authorList>
            <consortium name="Pathogen Informatics"/>
        </authorList>
    </citation>
    <scope>NUCLEOTIDE SEQUENCE [LARGE SCALE GENOMIC DNA]</scope>
</reference>
<name>A0A3P7J8K1_STRVU</name>
<evidence type="ECO:0000313" key="4">
    <source>
        <dbReference type="Proteomes" id="UP000270094"/>
    </source>
</evidence>
<evidence type="ECO:0000259" key="2">
    <source>
        <dbReference type="Pfam" id="PF02668"/>
    </source>
</evidence>
<dbReference type="Pfam" id="PF02668">
    <property type="entry name" value="TauD"/>
    <property type="match status" value="1"/>
</dbReference>
<dbReference type="SUPFAM" id="SSF51197">
    <property type="entry name" value="Clavaminate synthase-like"/>
    <property type="match status" value="1"/>
</dbReference>
<keyword evidence="4" id="KW-1185">Reference proteome</keyword>
<evidence type="ECO:0000256" key="1">
    <source>
        <dbReference type="ARBA" id="ARBA00023002"/>
    </source>
</evidence>
<gene>
    <name evidence="3" type="ORF">SVUK_LOCUS16699</name>
</gene>
<dbReference type="InterPro" id="IPR003819">
    <property type="entry name" value="TauD/TfdA-like"/>
</dbReference>